<dbReference type="SUPFAM" id="SSF53187">
    <property type="entry name" value="Zn-dependent exopeptidases"/>
    <property type="match status" value="1"/>
</dbReference>
<proteinExistence type="predicted"/>
<gene>
    <name evidence="2" type="ORF">DIT97_09400</name>
</gene>
<dbReference type="SUPFAM" id="SSF48208">
    <property type="entry name" value="Six-hairpin glycosidases"/>
    <property type="match status" value="1"/>
</dbReference>
<dbReference type="GO" id="GO:0016787">
    <property type="term" value="F:hydrolase activity"/>
    <property type="evidence" value="ECO:0007669"/>
    <property type="project" value="UniProtKB-KW"/>
</dbReference>
<evidence type="ECO:0000256" key="1">
    <source>
        <dbReference type="ARBA" id="ARBA00022801"/>
    </source>
</evidence>
<dbReference type="AlphaFoldDB" id="A0A3D3R5F3"/>
<reference evidence="2 3" key="1">
    <citation type="journal article" date="2018" name="Nat. Biotechnol.">
        <title>A standardized bacterial taxonomy based on genome phylogeny substantially revises the tree of life.</title>
        <authorList>
            <person name="Parks D.H."/>
            <person name="Chuvochina M."/>
            <person name="Waite D.W."/>
            <person name="Rinke C."/>
            <person name="Skarshewski A."/>
            <person name="Chaumeil P.A."/>
            <person name="Hugenholtz P."/>
        </authorList>
    </citation>
    <scope>NUCLEOTIDE SEQUENCE [LARGE SCALE GENOMIC DNA]</scope>
    <source>
        <strain evidence="2">UBA9375</strain>
    </source>
</reference>
<evidence type="ECO:0008006" key="4">
    <source>
        <dbReference type="Google" id="ProtNLM"/>
    </source>
</evidence>
<sequence length="639" mass="70643">MRTTVFIHFHPDPSARILPAMKFPLLTLCLTMVSLLSVQTVSLFADPVNADKPEATVDFKSAVKEKLQSLQNQPALIHSAIGVTRKETPIPCVYSQDDLNLHTGKTRILLIGGLDGSRKSVDAVIDAVEWFYKAEVAAPLREKYSLSAVPIANPDGWVLKQGPKNASGGNPTHGYPPMGDAYLSPTKPEAEYLWRWIGMHAPDLVLDVREGKQFQWVVPVDSLPTVQRLGKLLPPQIRPVFGWELVSALAFKSPSDVGRVPALAVELDATRPRAFLPELLTAMNQISFQGPSPARLELMRRLQRTPIQVATQLANVYGRDLGGLSYLPALSLISQIRLGELTADPSRLLAVEKITQAYLKKNPEPLKKRGGGSLIAGHLLFSELAKATGTPQYLQLAQQAADLGFDEQGNMKESMPHHVEMSDAVFMSCPILAAVGRLTGETKYYDMALKHWRFIQSMDQRADGIYQNSPLSEAAWGRGNGFPALGLALVLSELPLNSPLREQFIEGHRKHLQALSQHQDPNGMWHQVIDHPESYREMTSTCMITFSLIRGVREGWLDAEIYTPVIERAWNAIKTRIAFDGTLVDVCTGTGKQKNLRGYLDRTAILGTDARGGAMAFLVSNEMAQWQNERNNAAQQKID</sequence>
<dbReference type="Proteomes" id="UP000263642">
    <property type="component" value="Unassembled WGS sequence"/>
</dbReference>
<protein>
    <recommendedName>
        <fullName evidence="4">Unsaturated rhamnogalacturonyl hydrolase</fullName>
    </recommendedName>
</protein>
<evidence type="ECO:0000313" key="3">
    <source>
        <dbReference type="Proteomes" id="UP000263642"/>
    </source>
</evidence>
<dbReference type="Gene3D" id="1.50.10.10">
    <property type="match status" value="1"/>
</dbReference>
<dbReference type="Gene3D" id="3.40.630.10">
    <property type="entry name" value="Zn peptidases"/>
    <property type="match status" value="1"/>
</dbReference>
<dbReference type="InterPro" id="IPR052043">
    <property type="entry name" value="PolySaccharide_Degr_Enz"/>
</dbReference>
<dbReference type="GO" id="GO:0005975">
    <property type="term" value="P:carbohydrate metabolic process"/>
    <property type="evidence" value="ECO:0007669"/>
    <property type="project" value="InterPro"/>
</dbReference>
<organism evidence="2 3">
    <name type="scientific">Gimesia maris</name>
    <dbReference type="NCBI Taxonomy" id="122"/>
    <lineage>
        <taxon>Bacteria</taxon>
        <taxon>Pseudomonadati</taxon>
        <taxon>Planctomycetota</taxon>
        <taxon>Planctomycetia</taxon>
        <taxon>Planctomycetales</taxon>
        <taxon>Planctomycetaceae</taxon>
        <taxon>Gimesia</taxon>
    </lineage>
</organism>
<dbReference type="InterPro" id="IPR010905">
    <property type="entry name" value="Glyco_hydro_88"/>
</dbReference>
<dbReference type="EMBL" id="DQAY01000056">
    <property type="protein sequence ID" value="HCO23247.1"/>
    <property type="molecule type" value="Genomic_DNA"/>
</dbReference>
<accession>A0A3D3R5F3</accession>
<dbReference type="Pfam" id="PF07470">
    <property type="entry name" value="Glyco_hydro_88"/>
    <property type="match status" value="1"/>
</dbReference>
<dbReference type="PANTHER" id="PTHR33886:SF8">
    <property type="entry name" value="UNSATURATED RHAMNOGALACTURONAN HYDROLASE (EUROFUNG)"/>
    <property type="match status" value="1"/>
</dbReference>
<dbReference type="InterPro" id="IPR008928">
    <property type="entry name" value="6-hairpin_glycosidase_sf"/>
</dbReference>
<comment type="caution">
    <text evidence="2">The sequence shown here is derived from an EMBL/GenBank/DDBJ whole genome shotgun (WGS) entry which is preliminary data.</text>
</comment>
<evidence type="ECO:0000313" key="2">
    <source>
        <dbReference type="EMBL" id="HCO23247.1"/>
    </source>
</evidence>
<dbReference type="PANTHER" id="PTHR33886">
    <property type="entry name" value="UNSATURATED RHAMNOGALACTURONAN HYDROLASE (EUROFUNG)"/>
    <property type="match status" value="1"/>
</dbReference>
<dbReference type="InterPro" id="IPR012341">
    <property type="entry name" value="6hp_glycosidase-like_sf"/>
</dbReference>
<keyword evidence="1" id="KW-0378">Hydrolase</keyword>
<name>A0A3D3R5F3_9PLAN</name>